<feature type="transmembrane region" description="Helical" evidence="3">
    <location>
        <begin position="198"/>
        <end position="214"/>
    </location>
</feature>
<protein>
    <submittedName>
        <fullName evidence="5">Acyltransferase family protein</fullName>
    </submittedName>
</protein>
<keyword evidence="3" id="KW-0472">Membrane</keyword>
<dbReference type="Proteomes" id="UP000501914">
    <property type="component" value="Chromosome"/>
</dbReference>
<keyword evidence="3" id="KW-1133">Transmembrane helix</keyword>
<dbReference type="AlphaFoldDB" id="A0A6H0WH56"/>
<dbReference type="PANTHER" id="PTHR37312:SF1">
    <property type="entry name" value="MEMBRANE-BOUND ACYLTRANSFERASE YKRP-RELATED"/>
    <property type="match status" value="1"/>
</dbReference>
<proteinExistence type="inferred from homology"/>
<feature type="transmembrane region" description="Helical" evidence="3">
    <location>
        <begin position="99"/>
        <end position="116"/>
    </location>
</feature>
<dbReference type="PANTHER" id="PTHR37312">
    <property type="entry name" value="MEMBRANE-BOUND ACYLTRANSFERASE YKRP-RELATED"/>
    <property type="match status" value="1"/>
</dbReference>
<dbReference type="RefSeq" id="WP_167872176.1">
    <property type="nucleotide sequence ID" value="NZ_CP048852.1"/>
</dbReference>
<feature type="transmembrane region" description="Helical" evidence="3">
    <location>
        <begin position="241"/>
        <end position="264"/>
    </location>
</feature>
<keyword evidence="5" id="KW-0012">Acyltransferase</keyword>
<reference evidence="5 6" key="1">
    <citation type="submission" date="2020-02" db="EMBL/GenBank/DDBJ databases">
        <title>Genome sequencing, annotation and comparative genomic analysis of Bacillus tequilensis EA-CB0015, an effective biological control agent against Pseudocercospora fijiensis in banana plants.</title>
        <authorList>
            <person name="Cuellar-Gaviria T.Z."/>
            <person name="Ju K.-S."/>
            <person name="Villegas-Escobar V."/>
        </authorList>
    </citation>
    <scope>NUCLEOTIDE SEQUENCE [LARGE SCALE GENOMIC DNA]</scope>
    <source>
        <strain evidence="5 6">EA-CB0015</strain>
    </source>
</reference>
<dbReference type="InterPro" id="IPR002656">
    <property type="entry name" value="Acyl_transf_3_dom"/>
</dbReference>
<comment type="similarity">
    <text evidence="2">Belongs to the acyltransferase 3 family.</text>
</comment>
<comment type="subcellular location">
    <subcellularLocation>
        <location evidence="1">Membrane</location>
    </subcellularLocation>
</comment>
<evidence type="ECO:0000313" key="5">
    <source>
        <dbReference type="EMBL" id="QIW79508.1"/>
    </source>
</evidence>
<dbReference type="Pfam" id="PF01757">
    <property type="entry name" value="Acyl_transf_3"/>
    <property type="match status" value="1"/>
</dbReference>
<feature type="transmembrane region" description="Helical" evidence="3">
    <location>
        <begin position="276"/>
        <end position="293"/>
    </location>
</feature>
<organism evidence="5 6">
    <name type="scientific">Bacillus tequilensis</name>
    <dbReference type="NCBI Taxonomy" id="227866"/>
    <lineage>
        <taxon>Bacteria</taxon>
        <taxon>Bacillati</taxon>
        <taxon>Bacillota</taxon>
        <taxon>Bacilli</taxon>
        <taxon>Bacillales</taxon>
        <taxon>Bacillaceae</taxon>
        <taxon>Bacillus</taxon>
    </lineage>
</organism>
<evidence type="ECO:0000313" key="6">
    <source>
        <dbReference type="Proteomes" id="UP000501914"/>
    </source>
</evidence>
<gene>
    <name evidence="5" type="ORF">G4P54_06745</name>
</gene>
<keyword evidence="6" id="KW-1185">Reference proteome</keyword>
<dbReference type="KEGG" id="bteq:G4P54_06745"/>
<dbReference type="EMBL" id="CP048852">
    <property type="protein sequence ID" value="QIW79508.1"/>
    <property type="molecule type" value="Genomic_DNA"/>
</dbReference>
<name>A0A6H0WH56_9BACI</name>
<sequence>MQKDMKLNNVKGVLIFLVVFAHLLGASKSGLENMIEIIYSFHMPAFIFLNGYFSKRPSIKKVINLILLYVIFQTFYCVYRYYAGNFSVIQFTYGRPHTHLWYIVSLGSWYALAIILKKINGRHVLKAVLLFLLLIMSFFSRFYADQIIEFIKIYYSSMHTQTLSILRTFVFLPFFLAGFYCSRDLMSKIYSALDKFKFKLFSILAVSVLIFIILDQHNDKFDQLFFGFLGYQKFHIENHSYTGIVFFHYSLAVLGIFLLLNAVGAGKNKFTQWGEHSLAIFLFHMIFIFPLLTHNSWLNEQNPDTRLILCFTMAFGITSLFGSRAFNRVVKYIIYPMKYLELIYARLFNQTDKNDEYKKRHIV</sequence>
<feature type="transmembrane region" description="Helical" evidence="3">
    <location>
        <begin position="164"/>
        <end position="186"/>
    </location>
</feature>
<feature type="transmembrane region" description="Helical" evidence="3">
    <location>
        <begin position="65"/>
        <end position="83"/>
    </location>
</feature>
<feature type="transmembrane region" description="Helical" evidence="3">
    <location>
        <begin position="123"/>
        <end position="144"/>
    </location>
</feature>
<accession>A0A6H0WH56</accession>
<dbReference type="GO" id="GO:0016747">
    <property type="term" value="F:acyltransferase activity, transferring groups other than amino-acyl groups"/>
    <property type="evidence" value="ECO:0007669"/>
    <property type="project" value="InterPro"/>
</dbReference>
<feature type="transmembrane region" description="Helical" evidence="3">
    <location>
        <begin position="37"/>
        <end position="53"/>
    </location>
</feature>
<keyword evidence="3" id="KW-0812">Transmembrane</keyword>
<feature type="transmembrane region" description="Helical" evidence="3">
    <location>
        <begin position="305"/>
        <end position="326"/>
    </location>
</feature>
<feature type="domain" description="Acyltransferase 3" evidence="4">
    <location>
        <begin position="7"/>
        <end position="313"/>
    </location>
</feature>
<evidence type="ECO:0000256" key="2">
    <source>
        <dbReference type="ARBA" id="ARBA00007400"/>
    </source>
</evidence>
<feature type="transmembrane region" description="Helical" evidence="3">
    <location>
        <begin position="12"/>
        <end position="31"/>
    </location>
</feature>
<keyword evidence="5" id="KW-0808">Transferase</keyword>
<evidence type="ECO:0000256" key="1">
    <source>
        <dbReference type="ARBA" id="ARBA00004370"/>
    </source>
</evidence>
<dbReference type="InterPro" id="IPR052734">
    <property type="entry name" value="Nod_factor_acetyltransferase"/>
</dbReference>
<evidence type="ECO:0000256" key="3">
    <source>
        <dbReference type="SAM" id="Phobius"/>
    </source>
</evidence>
<evidence type="ECO:0000259" key="4">
    <source>
        <dbReference type="Pfam" id="PF01757"/>
    </source>
</evidence>